<reference evidence="1" key="1">
    <citation type="journal article" date="2015" name="Nature">
        <title>Complex archaea that bridge the gap between prokaryotes and eukaryotes.</title>
        <authorList>
            <person name="Spang A."/>
            <person name="Saw J.H."/>
            <person name="Jorgensen S.L."/>
            <person name="Zaremba-Niedzwiedzka K."/>
            <person name="Martijn J."/>
            <person name="Lind A.E."/>
            <person name="van Eijk R."/>
            <person name="Schleper C."/>
            <person name="Guy L."/>
            <person name="Ettema T.J."/>
        </authorList>
    </citation>
    <scope>NUCLEOTIDE SEQUENCE</scope>
</reference>
<name>A0A0F9DC44_9ZZZZ</name>
<organism evidence="1">
    <name type="scientific">marine sediment metagenome</name>
    <dbReference type="NCBI Taxonomy" id="412755"/>
    <lineage>
        <taxon>unclassified sequences</taxon>
        <taxon>metagenomes</taxon>
        <taxon>ecological metagenomes</taxon>
    </lineage>
</organism>
<gene>
    <name evidence="1" type="ORF">LCGC14_2506660</name>
</gene>
<dbReference type="AlphaFoldDB" id="A0A0F9DC44"/>
<proteinExistence type="predicted"/>
<evidence type="ECO:0000313" key="1">
    <source>
        <dbReference type="EMBL" id="KKL15331.1"/>
    </source>
</evidence>
<protein>
    <submittedName>
        <fullName evidence="1">Uncharacterized protein</fullName>
    </submittedName>
</protein>
<comment type="caution">
    <text evidence="1">The sequence shown here is derived from an EMBL/GenBank/DDBJ whole genome shotgun (WGS) entry which is preliminary data.</text>
</comment>
<sequence length="55" mass="6472">MAKAPAVHKRIWNHFWHVWSAIRAECRAAIHQTSEGTLDWDDVTCNRCQARRGKR</sequence>
<accession>A0A0F9DC44</accession>
<dbReference type="EMBL" id="LAZR01040099">
    <property type="protein sequence ID" value="KKL15331.1"/>
    <property type="molecule type" value="Genomic_DNA"/>
</dbReference>